<dbReference type="Proteomes" id="UP001152797">
    <property type="component" value="Unassembled WGS sequence"/>
</dbReference>
<organism evidence="2">
    <name type="scientific">Cladocopium goreaui</name>
    <dbReference type="NCBI Taxonomy" id="2562237"/>
    <lineage>
        <taxon>Eukaryota</taxon>
        <taxon>Sar</taxon>
        <taxon>Alveolata</taxon>
        <taxon>Dinophyceae</taxon>
        <taxon>Suessiales</taxon>
        <taxon>Symbiodiniaceae</taxon>
        <taxon>Cladocopium</taxon>
    </lineage>
</organism>
<keyword evidence="5" id="KW-1185">Reference proteome</keyword>
<protein>
    <submittedName>
        <fullName evidence="4">Aminotransferase-like protein FGM3 (C64 cluste r protein NRPS5) (Fg3_54 cluster protein FGM3) (Fusaoctaxin A biosynthesis cluster protein FGM3)</fullName>
    </submittedName>
</protein>
<dbReference type="AlphaFoldDB" id="A0A9P1DKU8"/>
<dbReference type="InterPro" id="IPR008775">
    <property type="entry name" value="Phytyl_CoA_dOase-like"/>
</dbReference>
<dbReference type="EMBL" id="CAMXCT020005057">
    <property type="protein sequence ID" value="CAL1164627.1"/>
    <property type="molecule type" value="Genomic_DNA"/>
</dbReference>
<dbReference type="PANTHER" id="PTHR43586:SF21">
    <property type="entry name" value="PYRIDOXAL PHOSPHATE (PLP)-DEPENDENT ASPARTATE AMINOTRANSFERASE SUPERFAMILY"/>
    <property type="match status" value="1"/>
</dbReference>
<dbReference type="OrthoDB" id="420046at2759"/>
<dbReference type="SUPFAM" id="SSF51197">
    <property type="entry name" value="Clavaminate synthase-like"/>
    <property type="match status" value="1"/>
</dbReference>
<dbReference type="Gene3D" id="2.60.120.620">
    <property type="entry name" value="q2cbj1_9rhob like domain"/>
    <property type="match status" value="1"/>
</dbReference>
<dbReference type="Gene3D" id="3.40.640.10">
    <property type="entry name" value="Type I PLP-dependent aspartate aminotransferase-like (Major domain)"/>
    <property type="match status" value="1"/>
</dbReference>
<accession>A0A9P1DKU8</accession>
<dbReference type="InterPro" id="IPR000192">
    <property type="entry name" value="Aminotrans_V_dom"/>
</dbReference>
<name>A0A9P1DKU8_9DINO</name>
<dbReference type="InterPro" id="IPR015421">
    <property type="entry name" value="PyrdxlP-dep_Trfase_major"/>
</dbReference>
<evidence type="ECO:0000259" key="1">
    <source>
        <dbReference type="Pfam" id="PF00266"/>
    </source>
</evidence>
<proteinExistence type="predicted"/>
<dbReference type="Pfam" id="PF00266">
    <property type="entry name" value="Aminotran_5"/>
    <property type="match status" value="1"/>
</dbReference>
<sequence length="751" mass="82171">MRQTQWLRRARQSASTFCRLRHLRPETPVFSHSSLCAQKRLFGQEAQPPWIILAEEANHQDLAAESIAKHGFVILKDFFDADELKTLTEPATSKAKEVMGMLQTKRVSLGIGSRAGFREVCLRSPGRYDVPCEFEEFPSQLLERIEGIASKVLAEGTSKASDDGLEPRGLGRAFAGLVRAQPRSEAQIWHADSPHSFPEHRAPHLLNVLVPSETVTREMGPTELVPGSHLLTNHLKDGAAFGTEILYQAETNSPQKIGSSEEPIAATMGAGSVLIFDDRILHRGGHNRASCDRDVAFFSYRKADFFPSTHYESVRTLKTYDHTAMAAAVRSEFPGLRTVRTHGMHGTHGRHGKEVPVLADGASGSQVHESVLEAMMDQLRFGTANIGGSYDSSRRAEQAVSSARSAMAQFLNCATEEIAFGPSMTALVYHLSRAFRNGNVFAAGDNIVLDPISHGANVWPWIQLAKSHGVEVRWLPTHQDLSRCALDANRDAVAAVVNDRTRFVAMGAASNGVGTAHDITGLCHTARQLSDGKAWTFVDAVHYAPHGHLDVQSISCDFLACSPYKFFGPHAGVLYGRRATLESLPADRLDSSDNSLPSIENGNMSRWELGTQNYEALAGVTAAVKYLAQLGDRFGGADVDATMTERIETGFRAICAHENELKRRMLEGLQNIPNVSLLGVADPEDVQQRTSTFAVAKKGLAAQELADKLCERGIWCTAGNHYAGFWEKHGATVEGMTRLSMSRKSSFSQSR</sequence>
<dbReference type="Pfam" id="PF05721">
    <property type="entry name" value="PhyH"/>
    <property type="match status" value="1"/>
</dbReference>
<dbReference type="SUPFAM" id="SSF53383">
    <property type="entry name" value="PLP-dependent transferases"/>
    <property type="match status" value="1"/>
</dbReference>
<evidence type="ECO:0000313" key="3">
    <source>
        <dbReference type="EMBL" id="CAL1164627.1"/>
    </source>
</evidence>
<evidence type="ECO:0000313" key="5">
    <source>
        <dbReference type="Proteomes" id="UP001152797"/>
    </source>
</evidence>
<evidence type="ECO:0000313" key="4">
    <source>
        <dbReference type="EMBL" id="CAL4798564.1"/>
    </source>
</evidence>
<dbReference type="GO" id="GO:0008483">
    <property type="term" value="F:transaminase activity"/>
    <property type="evidence" value="ECO:0007669"/>
    <property type="project" value="UniProtKB-KW"/>
</dbReference>
<keyword evidence="4" id="KW-0032">Aminotransferase</keyword>
<reference evidence="3" key="2">
    <citation type="submission" date="2024-04" db="EMBL/GenBank/DDBJ databases">
        <authorList>
            <person name="Chen Y."/>
            <person name="Shah S."/>
            <person name="Dougan E. K."/>
            <person name="Thang M."/>
            <person name="Chan C."/>
        </authorList>
    </citation>
    <scope>NUCLEOTIDE SEQUENCE [LARGE SCALE GENOMIC DNA]</scope>
</reference>
<feature type="domain" description="Aminotransferase class V" evidence="1">
    <location>
        <begin position="359"/>
        <end position="746"/>
    </location>
</feature>
<dbReference type="InterPro" id="IPR015422">
    <property type="entry name" value="PyrdxlP-dep_Trfase_small"/>
</dbReference>
<dbReference type="EMBL" id="CAMXCT010005057">
    <property type="protein sequence ID" value="CAI4011252.1"/>
    <property type="molecule type" value="Genomic_DNA"/>
</dbReference>
<dbReference type="InterPro" id="IPR015424">
    <property type="entry name" value="PyrdxlP-dep_Trfase"/>
</dbReference>
<reference evidence="2" key="1">
    <citation type="submission" date="2022-10" db="EMBL/GenBank/DDBJ databases">
        <authorList>
            <person name="Chen Y."/>
            <person name="Dougan E. K."/>
            <person name="Chan C."/>
            <person name="Rhodes N."/>
            <person name="Thang M."/>
        </authorList>
    </citation>
    <scope>NUCLEOTIDE SEQUENCE</scope>
</reference>
<dbReference type="Gene3D" id="3.90.1150.10">
    <property type="entry name" value="Aspartate Aminotransferase, domain 1"/>
    <property type="match status" value="1"/>
</dbReference>
<gene>
    <name evidence="2" type="ORF">C1SCF055_LOCUS36431</name>
</gene>
<keyword evidence="4" id="KW-0808">Transferase</keyword>
<dbReference type="PANTHER" id="PTHR43586">
    <property type="entry name" value="CYSTEINE DESULFURASE"/>
    <property type="match status" value="1"/>
</dbReference>
<comment type="caution">
    <text evidence="2">The sequence shown here is derived from an EMBL/GenBank/DDBJ whole genome shotgun (WGS) entry which is preliminary data.</text>
</comment>
<dbReference type="EMBL" id="CAMXCT030005057">
    <property type="protein sequence ID" value="CAL4798564.1"/>
    <property type="molecule type" value="Genomic_DNA"/>
</dbReference>
<evidence type="ECO:0000313" key="2">
    <source>
        <dbReference type="EMBL" id="CAI4011252.1"/>
    </source>
</evidence>